<evidence type="ECO:0000256" key="2">
    <source>
        <dbReference type="ARBA" id="ARBA00004282"/>
    </source>
</evidence>
<evidence type="ECO:0000313" key="9">
    <source>
        <dbReference type="EMBL" id="KAL2079898.1"/>
    </source>
</evidence>
<keyword evidence="10" id="KW-1185">Reference proteome</keyword>
<keyword evidence="7" id="KW-0472">Membrane</keyword>
<dbReference type="GO" id="GO:0005737">
    <property type="term" value="C:cytoplasm"/>
    <property type="evidence" value="ECO:0007669"/>
    <property type="project" value="UniProtKB-SubCell"/>
</dbReference>
<dbReference type="Pfam" id="PF00564">
    <property type="entry name" value="PB1"/>
    <property type="match status" value="1"/>
</dbReference>
<gene>
    <name evidence="9" type="ORF">ACEWY4_023691</name>
</gene>
<evidence type="ECO:0000256" key="5">
    <source>
        <dbReference type="ARBA" id="ARBA00022490"/>
    </source>
</evidence>
<dbReference type="InterPro" id="IPR051741">
    <property type="entry name" value="PAR6_homolog"/>
</dbReference>
<dbReference type="PROSITE" id="PS51745">
    <property type="entry name" value="PB1"/>
    <property type="match status" value="1"/>
</dbReference>
<sequence length="153" mass="17419">MSRIIANKSQSLRQLDCNAVEVKSKYGAEFRRFSVDRVKPGKFEEFYRLIMHIHRIANMEVMIGYADVHGDLLPINNDDNFCKAVTSAHPLLRIFIQKQEREWPETHRHSLAPLAQTASILGSILVNGQTFLRLQKHPSLSPLPCCTVISPPL</sequence>
<dbReference type="SUPFAM" id="SSF54277">
    <property type="entry name" value="CAD &amp; PB1 domains"/>
    <property type="match status" value="1"/>
</dbReference>
<dbReference type="GO" id="GO:0070161">
    <property type="term" value="C:anchoring junction"/>
    <property type="evidence" value="ECO:0007669"/>
    <property type="project" value="UniProtKB-SubCell"/>
</dbReference>
<dbReference type="InterPro" id="IPR053793">
    <property type="entry name" value="PB1-like"/>
</dbReference>
<dbReference type="SMART" id="SM00666">
    <property type="entry name" value="PB1"/>
    <property type="match status" value="1"/>
</dbReference>
<dbReference type="AlphaFoldDB" id="A0ABD1IY72"/>
<evidence type="ECO:0000256" key="4">
    <source>
        <dbReference type="ARBA" id="ARBA00022475"/>
    </source>
</evidence>
<feature type="domain" description="PB1" evidence="8">
    <location>
        <begin position="19"/>
        <end position="99"/>
    </location>
</feature>
<organism evidence="9 10">
    <name type="scientific">Coilia grayii</name>
    <name type="common">Gray's grenadier anchovy</name>
    <dbReference type="NCBI Taxonomy" id="363190"/>
    <lineage>
        <taxon>Eukaryota</taxon>
        <taxon>Metazoa</taxon>
        <taxon>Chordata</taxon>
        <taxon>Craniata</taxon>
        <taxon>Vertebrata</taxon>
        <taxon>Euteleostomi</taxon>
        <taxon>Actinopterygii</taxon>
        <taxon>Neopterygii</taxon>
        <taxon>Teleostei</taxon>
        <taxon>Clupei</taxon>
        <taxon>Clupeiformes</taxon>
        <taxon>Clupeoidei</taxon>
        <taxon>Engraulidae</taxon>
        <taxon>Coilinae</taxon>
        <taxon>Coilia</taxon>
    </lineage>
</organism>
<dbReference type="GO" id="GO:0005886">
    <property type="term" value="C:plasma membrane"/>
    <property type="evidence" value="ECO:0007669"/>
    <property type="project" value="UniProtKB-SubCell"/>
</dbReference>
<evidence type="ECO:0000256" key="3">
    <source>
        <dbReference type="ARBA" id="ARBA00004496"/>
    </source>
</evidence>
<dbReference type="Proteomes" id="UP001591681">
    <property type="component" value="Unassembled WGS sequence"/>
</dbReference>
<keyword evidence="4" id="KW-1003">Cell membrane</keyword>
<proteinExistence type="predicted"/>
<evidence type="ECO:0000256" key="1">
    <source>
        <dbReference type="ARBA" id="ARBA00004236"/>
    </source>
</evidence>
<comment type="subcellular location">
    <subcellularLocation>
        <location evidence="2">Cell junction</location>
    </subcellularLocation>
    <subcellularLocation>
        <location evidence="1">Cell membrane</location>
    </subcellularLocation>
    <subcellularLocation>
        <location evidence="3">Cytoplasm</location>
    </subcellularLocation>
</comment>
<dbReference type="PANTHER" id="PTHR14102:SF3">
    <property type="entry name" value="PARTITIONING DEFECTIVE 6 HOMOLOG GAMMA"/>
    <property type="match status" value="1"/>
</dbReference>
<evidence type="ECO:0000259" key="8">
    <source>
        <dbReference type="PROSITE" id="PS51745"/>
    </source>
</evidence>
<evidence type="ECO:0000256" key="6">
    <source>
        <dbReference type="ARBA" id="ARBA00022949"/>
    </source>
</evidence>
<dbReference type="PANTHER" id="PTHR14102">
    <property type="entry name" value="PAR-6-RELATED"/>
    <property type="match status" value="1"/>
</dbReference>
<dbReference type="EMBL" id="JBHFQA010000021">
    <property type="protein sequence ID" value="KAL2079898.1"/>
    <property type="molecule type" value="Genomic_DNA"/>
</dbReference>
<keyword evidence="5" id="KW-0963">Cytoplasm</keyword>
<dbReference type="FunFam" id="3.10.20.90:FF:000031">
    <property type="entry name" value="Partitioning defective 6 homolog alpha"/>
    <property type="match status" value="1"/>
</dbReference>
<evidence type="ECO:0000256" key="7">
    <source>
        <dbReference type="ARBA" id="ARBA00023136"/>
    </source>
</evidence>
<evidence type="ECO:0000313" key="10">
    <source>
        <dbReference type="Proteomes" id="UP001591681"/>
    </source>
</evidence>
<dbReference type="Gene3D" id="3.10.20.90">
    <property type="entry name" value="Phosphatidylinositol 3-kinase Catalytic Subunit, Chain A, domain 1"/>
    <property type="match status" value="1"/>
</dbReference>
<dbReference type="InterPro" id="IPR000270">
    <property type="entry name" value="PB1_dom"/>
</dbReference>
<comment type="caution">
    <text evidence="9">The sequence shown here is derived from an EMBL/GenBank/DDBJ whole genome shotgun (WGS) entry which is preliminary data.</text>
</comment>
<keyword evidence="6" id="KW-0965">Cell junction</keyword>
<name>A0ABD1IY72_9TELE</name>
<accession>A0ABD1IY72</accession>
<reference evidence="9 10" key="1">
    <citation type="submission" date="2024-09" db="EMBL/GenBank/DDBJ databases">
        <title>A chromosome-level genome assembly of Gray's grenadier anchovy, Coilia grayii.</title>
        <authorList>
            <person name="Fu Z."/>
        </authorList>
    </citation>
    <scope>NUCLEOTIDE SEQUENCE [LARGE SCALE GENOMIC DNA]</scope>
    <source>
        <strain evidence="9">G4</strain>
        <tissue evidence="9">Muscle</tissue>
    </source>
</reference>
<dbReference type="CDD" id="cd06403">
    <property type="entry name" value="PB1_Par6"/>
    <property type="match status" value="1"/>
</dbReference>
<protein>
    <recommendedName>
        <fullName evidence="8">PB1 domain-containing protein</fullName>
    </recommendedName>
</protein>
<dbReference type="InterPro" id="IPR034868">
    <property type="entry name" value="PB1_Par6"/>
</dbReference>